<keyword evidence="1" id="KW-1133">Transmembrane helix</keyword>
<keyword evidence="1" id="KW-0472">Membrane</keyword>
<protein>
    <submittedName>
        <fullName evidence="2">Uncharacterized protein</fullName>
    </submittedName>
</protein>
<dbReference type="EMBL" id="GGEC01053127">
    <property type="protein sequence ID" value="MBX33611.1"/>
    <property type="molecule type" value="Transcribed_RNA"/>
</dbReference>
<reference evidence="2" key="1">
    <citation type="submission" date="2018-02" db="EMBL/GenBank/DDBJ databases">
        <title>Rhizophora mucronata_Transcriptome.</title>
        <authorList>
            <person name="Meera S.P."/>
            <person name="Sreeshan A."/>
            <person name="Augustine A."/>
        </authorList>
    </citation>
    <scope>NUCLEOTIDE SEQUENCE</scope>
    <source>
        <tissue evidence="2">Leaf</tissue>
    </source>
</reference>
<organism evidence="2">
    <name type="scientific">Rhizophora mucronata</name>
    <name type="common">Asiatic mangrove</name>
    <dbReference type="NCBI Taxonomy" id="61149"/>
    <lineage>
        <taxon>Eukaryota</taxon>
        <taxon>Viridiplantae</taxon>
        <taxon>Streptophyta</taxon>
        <taxon>Embryophyta</taxon>
        <taxon>Tracheophyta</taxon>
        <taxon>Spermatophyta</taxon>
        <taxon>Magnoliopsida</taxon>
        <taxon>eudicotyledons</taxon>
        <taxon>Gunneridae</taxon>
        <taxon>Pentapetalae</taxon>
        <taxon>rosids</taxon>
        <taxon>fabids</taxon>
        <taxon>Malpighiales</taxon>
        <taxon>Rhizophoraceae</taxon>
        <taxon>Rhizophora</taxon>
    </lineage>
</organism>
<evidence type="ECO:0000256" key="1">
    <source>
        <dbReference type="SAM" id="Phobius"/>
    </source>
</evidence>
<evidence type="ECO:0000313" key="2">
    <source>
        <dbReference type="EMBL" id="MBX33611.1"/>
    </source>
</evidence>
<proteinExistence type="predicted"/>
<name>A0A2P2MTS7_RHIMU</name>
<sequence length="49" mass="5318">MPRLHGESCFLSAPRILTCPCPGLLSLLVKVVSAIYGLMILPPATFYVK</sequence>
<dbReference type="AlphaFoldDB" id="A0A2P2MTS7"/>
<keyword evidence="1" id="KW-0812">Transmembrane</keyword>
<accession>A0A2P2MTS7</accession>
<feature type="transmembrane region" description="Helical" evidence="1">
    <location>
        <begin position="27"/>
        <end position="48"/>
    </location>
</feature>